<proteinExistence type="inferred from homology"/>
<keyword evidence="10" id="KW-0732">Signal</keyword>
<dbReference type="FunFam" id="3.30.70.1230:FF:000059">
    <property type="entry name" value="Guanylate cyclase"/>
    <property type="match status" value="1"/>
</dbReference>
<dbReference type="SMART" id="SM00044">
    <property type="entry name" value="CYCc"/>
    <property type="match status" value="1"/>
</dbReference>
<feature type="region of interest" description="Disordered" evidence="8">
    <location>
        <begin position="453"/>
        <end position="472"/>
    </location>
</feature>
<evidence type="ECO:0000256" key="1">
    <source>
        <dbReference type="ARBA" id="ARBA00004370"/>
    </source>
</evidence>
<dbReference type="PROSITE" id="PS00452">
    <property type="entry name" value="GUANYLATE_CYCLASE_1"/>
    <property type="match status" value="1"/>
</dbReference>
<gene>
    <name evidence="12" type="ORF">HYH03_011451</name>
</gene>
<protein>
    <recommendedName>
        <fullName evidence="11">Guanylate cyclase domain-containing protein</fullName>
    </recommendedName>
</protein>
<feature type="compositionally biased region" description="Basic and acidic residues" evidence="8">
    <location>
        <begin position="520"/>
        <end position="530"/>
    </location>
</feature>
<dbReference type="CDD" id="cd07302">
    <property type="entry name" value="CHD"/>
    <property type="match status" value="1"/>
</dbReference>
<evidence type="ECO:0000256" key="4">
    <source>
        <dbReference type="ARBA" id="ARBA00022989"/>
    </source>
</evidence>
<sequence length="742" mass="76256">MAARPSIPLTALLVLLALLTAGLDLAYSGDANGAAQAIVEALHASAFGSELLSSIVVHTPECSSLEANWNSVAADIYGRAIMGPYRCSAGFPCMFTVNPIFLPAPNANHSWGCPFQPTNCSECWNQERGVKWWGQVSTMLNMDPLVAGNSFRLQSLRERGYVYKLWQSNTSPSNPEFVLAVTDPPPSDPIIRKVQAYNLIWYLELSPSGGWYPSWVAPCVAAVVVGSVAVALLVLWLLLSRAQHDRLLRAMLPPKVIKQLQSGVTTIAQEYGNVTILFSDIVGYTTVASQLSPFQVVTLLNELFTVFDELTQKNGVYKVETIGDAIMCVSGCPCPDDPVRSARRMAHMALDMVQAVRSFRSSVEGVRIQIRVGVHSGPVVAGVVGRRMPRFCLFGDTVNTASRMESNSVAMQIQVSEATAELLRKAEGGFRLESRGPVSVKGKGTMETFWLTGRDEPRAATDTGAADGLDLTGPSTVSHCAATGLSASGASPSASQRGGRLQQMVTVVRLGHRGSYSSRQESRAASRTDLDTAGPDLEAGAAGFSRSPSRVASRTASRTGTTSRSIARLLMPAASAPAGASGGGGGSGHGTPRARSGASATPAAGGGYAEVGPCFASSPGGLASGSQQPTPRPVTAPVQPLGRALDASGNGGGGVGGGVGGGGGGGGSGGGGGGGGRVYECVSAVAATLSAPTPRGPGATGSSSSLPAASGERHRLSVGASNASLSAEGNAHNGENRPGPPA</sequence>
<dbReference type="EMBL" id="JAEHOE010000065">
    <property type="protein sequence ID" value="KAG2490147.1"/>
    <property type="molecule type" value="Genomic_DNA"/>
</dbReference>
<dbReference type="Gene3D" id="3.30.70.1230">
    <property type="entry name" value="Nucleotide cyclase"/>
    <property type="match status" value="1"/>
</dbReference>
<comment type="similarity">
    <text evidence="7">Belongs to the adenylyl cyclase class-4/guanylyl cyclase family.</text>
</comment>
<feature type="domain" description="Guanylate cyclase" evidence="11">
    <location>
        <begin position="275"/>
        <end position="405"/>
    </location>
</feature>
<reference evidence="12" key="1">
    <citation type="journal article" date="2020" name="bioRxiv">
        <title>Comparative genomics of Chlamydomonas.</title>
        <authorList>
            <person name="Craig R.J."/>
            <person name="Hasan A.R."/>
            <person name="Ness R.W."/>
            <person name="Keightley P.D."/>
        </authorList>
    </citation>
    <scope>NUCLEOTIDE SEQUENCE</scope>
    <source>
        <strain evidence="12">CCAP 11/70</strain>
    </source>
</reference>
<evidence type="ECO:0000256" key="2">
    <source>
        <dbReference type="ARBA" id="ARBA00022692"/>
    </source>
</evidence>
<keyword evidence="2 9" id="KW-0812">Transmembrane</keyword>
<feature type="transmembrane region" description="Helical" evidence="9">
    <location>
        <begin position="215"/>
        <end position="239"/>
    </location>
</feature>
<feature type="region of interest" description="Disordered" evidence="8">
    <location>
        <begin position="511"/>
        <end position="605"/>
    </location>
</feature>
<feature type="compositionally biased region" description="Low complexity" evidence="8">
    <location>
        <begin position="460"/>
        <end position="472"/>
    </location>
</feature>
<keyword evidence="3" id="KW-0547">Nucleotide-binding</keyword>
<feature type="signal peptide" evidence="10">
    <location>
        <begin position="1"/>
        <end position="28"/>
    </location>
</feature>
<dbReference type="GO" id="GO:0007168">
    <property type="term" value="P:receptor guanylyl cyclase signaling pathway"/>
    <property type="evidence" value="ECO:0007669"/>
    <property type="project" value="TreeGrafter"/>
</dbReference>
<dbReference type="InterPro" id="IPR029787">
    <property type="entry name" value="Nucleotide_cyclase"/>
</dbReference>
<dbReference type="Pfam" id="PF00211">
    <property type="entry name" value="Guanylate_cyc"/>
    <property type="match status" value="1"/>
</dbReference>
<dbReference type="InterPro" id="IPR018297">
    <property type="entry name" value="A/G_cyclase_CS"/>
</dbReference>
<feature type="compositionally biased region" description="Low complexity" evidence="8">
    <location>
        <begin position="545"/>
        <end position="579"/>
    </location>
</feature>
<dbReference type="OrthoDB" id="538583at2759"/>
<evidence type="ECO:0000256" key="5">
    <source>
        <dbReference type="ARBA" id="ARBA00023136"/>
    </source>
</evidence>
<comment type="subcellular location">
    <subcellularLocation>
        <location evidence="1">Membrane</location>
    </subcellularLocation>
</comment>
<dbReference type="GO" id="GO:0035556">
    <property type="term" value="P:intracellular signal transduction"/>
    <property type="evidence" value="ECO:0007669"/>
    <property type="project" value="InterPro"/>
</dbReference>
<keyword evidence="4 9" id="KW-1133">Transmembrane helix</keyword>
<dbReference type="GO" id="GO:0005886">
    <property type="term" value="C:plasma membrane"/>
    <property type="evidence" value="ECO:0007669"/>
    <property type="project" value="TreeGrafter"/>
</dbReference>
<evidence type="ECO:0000256" key="10">
    <source>
        <dbReference type="SAM" id="SignalP"/>
    </source>
</evidence>
<dbReference type="PROSITE" id="PS50125">
    <property type="entry name" value="GUANYLATE_CYCLASE_2"/>
    <property type="match status" value="1"/>
</dbReference>
<dbReference type="AlphaFoldDB" id="A0A835XUX8"/>
<feature type="region of interest" description="Disordered" evidence="8">
    <location>
        <begin position="619"/>
        <end position="656"/>
    </location>
</feature>
<keyword evidence="5 9" id="KW-0472">Membrane</keyword>
<dbReference type="GO" id="GO:0001653">
    <property type="term" value="F:peptide receptor activity"/>
    <property type="evidence" value="ECO:0007669"/>
    <property type="project" value="TreeGrafter"/>
</dbReference>
<dbReference type="GO" id="GO:0000166">
    <property type="term" value="F:nucleotide binding"/>
    <property type="evidence" value="ECO:0007669"/>
    <property type="project" value="UniProtKB-KW"/>
</dbReference>
<feature type="compositionally biased region" description="Gly residues" evidence="8">
    <location>
        <begin position="580"/>
        <end position="589"/>
    </location>
</feature>
<feature type="compositionally biased region" description="Low complexity" evidence="8">
    <location>
        <begin position="593"/>
        <end position="603"/>
    </location>
</feature>
<keyword evidence="6 7" id="KW-0456">Lyase</keyword>
<evidence type="ECO:0000313" key="12">
    <source>
        <dbReference type="EMBL" id="KAG2490147.1"/>
    </source>
</evidence>
<evidence type="ECO:0000256" key="3">
    <source>
        <dbReference type="ARBA" id="ARBA00022741"/>
    </source>
</evidence>
<dbReference type="GO" id="GO:0004383">
    <property type="term" value="F:guanylate cyclase activity"/>
    <property type="evidence" value="ECO:0007669"/>
    <property type="project" value="TreeGrafter"/>
</dbReference>
<evidence type="ECO:0000256" key="8">
    <source>
        <dbReference type="SAM" id="MobiDB-lite"/>
    </source>
</evidence>
<dbReference type="SUPFAM" id="SSF55073">
    <property type="entry name" value="Nucleotide cyclase"/>
    <property type="match status" value="1"/>
</dbReference>
<feature type="region of interest" description="Disordered" evidence="8">
    <location>
        <begin position="690"/>
        <end position="742"/>
    </location>
</feature>
<name>A0A835XUX8_9CHLO</name>
<evidence type="ECO:0000256" key="7">
    <source>
        <dbReference type="RuleBase" id="RU000405"/>
    </source>
</evidence>
<evidence type="ECO:0000259" key="11">
    <source>
        <dbReference type="PROSITE" id="PS50125"/>
    </source>
</evidence>
<comment type="caution">
    <text evidence="12">The sequence shown here is derived from an EMBL/GenBank/DDBJ whole genome shotgun (WGS) entry which is preliminary data.</text>
</comment>
<accession>A0A835XUX8</accession>
<dbReference type="GO" id="GO:0004016">
    <property type="term" value="F:adenylate cyclase activity"/>
    <property type="evidence" value="ECO:0007669"/>
    <property type="project" value="TreeGrafter"/>
</dbReference>
<dbReference type="PANTHER" id="PTHR11920:SF335">
    <property type="entry name" value="GUANYLATE CYCLASE"/>
    <property type="match status" value="1"/>
</dbReference>
<dbReference type="PANTHER" id="PTHR11920">
    <property type="entry name" value="GUANYLYL CYCLASE"/>
    <property type="match status" value="1"/>
</dbReference>
<evidence type="ECO:0000313" key="13">
    <source>
        <dbReference type="Proteomes" id="UP000612055"/>
    </source>
</evidence>
<keyword evidence="13" id="KW-1185">Reference proteome</keyword>
<evidence type="ECO:0000256" key="6">
    <source>
        <dbReference type="ARBA" id="ARBA00023239"/>
    </source>
</evidence>
<feature type="chain" id="PRO_5033028565" description="Guanylate cyclase domain-containing protein" evidence="10">
    <location>
        <begin position="29"/>
        <end position="742"/>
    </location>
</feature>
<dbReference type="InterPro" id="IPR050401">
    <property type="entry name" value="Cyclic_nucleotide_synthase"/>
</dbReference>
<dbReference type="InterPro" id="IPR001054">
    <property type="entry name" value="A/G_cyclase"/>
</dbReference>
<organism evidence="12 13">
    <name type="scientific">Edaphochlamys debaryana</name>
    <dbReference type="NCBI Taxonomy" id="47281"/>
    <lineage>
        <taxon>Eukaryota</taxon>
        <taxon>Viridiplantae</taxon>
        <taxon>Chlorophyta</taxon>
        <taxon>core chlorophytes</taxon>
        <taxon>Chlorophyceae</taxon>
        <taxon>CS clade</taxon>
        <taxon>Chlamydomonadales</taxon>
        <taxon>Chlamydomonadales incertae sedis</taxon>
        <taxon>Edaphochlamys</taxon>
    </lineage>
</organism>
<dbReference type="Proteomes" id="UP000612055">
    <property type="component" value="Unassembled WGS sequence"/>
</dbReference>
<evidence type="ECO:0000256" key="9">
    <source>
        <dbReference type="SAM" id="Phobius"/>
    </source>
</evidence>